<gene>
    <name evidence="2" type="ORF">EVOR1521_LOCUS27540</name>
</gene>
<dbReference type="AlphaFoldDB" id="A0AA36NIL0"/>
<dbReference type="EMBL" id="CAUJNA010003577">
    <property type="protein sequence ID" value="CAJ1405291.1"/>
    <property type="molecule type" value="Genomic_DNA"/>
</dbReference>
<feature type="region of interest" description="Disordered" evidence="1">
    <location>
        <begin position="115"/>
        <end position="151"/>
    </location>
</feature>
<reference evidence="2" key="1">
    <citation type="submission" date="2023-08" db="EMBL/GenBank/DDBJ databases">
        <authorList>
            <person name="Chen Y."/>
            <person name="Shah S."/>
            <person name="Dougan E. K."/>
            <person name="Thang M."/>
            <person name="Chan C."/>
        </authorList>
    </citation>
    <scope>NUCLEOTIDE SEQUENCE</scope>
</reference>
<sequence length="455" mass="48782">RQPSQSSSSGSQAASDSETGGSCRTRAFLAELKEAAFTLGDDSGCVTRQPCSAPIGLSSSVLVPAGVVRNAAPGCGGVSRGRGAHGLCQEQPWTSVIDEEEPQLGEFESGVLPLRSVQESPGMDRSRTESRQASKGESDLAGRMVSPSTPQRALRTDTLSVAGSYCPSMAPSIAPSPHPMAAMLRQDSLMPGGSLNFSTFHSYGDTDKDRLSVRILNGVSGEEEIRFSAPLQADSEQQFLAALDRLCLQHAGQPLAGLNWLSREGEADRFQRRTCDVRMIEELFDQWTRAKDTAKGAVVLLCTIPVQPPSELPRGKVRLKGVEPMRVSCVPQVLRLDTSALEAGHAYSVAFTHQWSNMTYSAEAKVLPSNKGVETSVPWQMLSVSSNEGLYDVHLVIDSTSRSENRRTLTVGSSESEVDSSAKSESTSSFVPIARSETFAQDARNESEPGQAKVS</sequence>
<protein>
    <submittedName>
        <fullName evidence="2">Uncharacterized protein</fullName>
    </submittedName>
</protein>
<evidence type="ECO:0000313" key="2">
    <source>
        <dbReference type="EMBL" id="CAJ1405291.1"/>
    </source>
</evidence>
<feature type="region of interest" description="Disordered" evidence="1">
    <location>
        <begin position="407"/>
        <end position="455"/>
    </location>
</feature>
<proteinExistence type="predicted"/>
<evidence type="ECO:0000256" key="1">
    <source>
        <dbReference type="SAM" id="MobiDB-lite"/>
    </source>
</evidence>
<evidence type="ECO:0000313" key="3">
    <source>
        <dbReference type="Proteomes" id="UP001178507"/>
    </source>
</evidence>
<feature type="compositionally biased region" description="Low complexity" evidence="1">
    <location>
        <begin position="413"/>
        <end position="429"/>
    </location>
</feature>
<feature type="non-terminal residue" evidence="2">
    <location>
        <position position="455"/>
    </location>
</feature>
<feature type="compositionally biased region" description="Low complexity" evidence="1">
    <location>
        <begin position="1"/>
        <end position="17"/>
    </location>
</feature>
<dbReference type="Proteomes" id="UP001178507">
    <property type="component" value="Unassembled WGS sequence"/>
</dbReference>
<organism evidence="2 3">
    <name type="scientific">Effrenium voratum</name>
    <dbReference type="NCBI Taxonomy" id="2562239"/>
    <lineage>
        <taxon>Eukaryota</taxon>
        <taxon>Sar</taxon>
        <taxon>Alveolata</taxon>
        <taxon>Dinophyceae</taxon>
        <taxon>Suessiales</taxon>
        <taxon>Symbiodiniaceae</taxon>
        <taxon>Effrenium</taxon>
    </lineage>
</organism>
<feature type="region of interest" description="Disordered" evidence="1">
    <location>
        <begin position="1"/>
        <end position="21"/>
    </location>
</feature>
<keyword evidence="3" id="KW-1185">Reference proteome</keyword>
<accession>A0AA36NIL0</accession>
<comment type="caution">
    <text evidence="2">The sequence shown here is derived from an EMBL/GenBank/DDBJ whole genome shotgun (WGS) entry which is preliminary data.</text>
</comment>
<feature type="compositionally biased region" description="Basic and acidic residues" evidence="1">
    <location>
        <begin position="122"/>
        <end position="140"/>
    </location>
</feature>
<name>A0AA36NIL0_9DINO</name>